<dbReference type="AlphaFoldDB" id="A0A9W7D8F4"/>
<proteinExistence type="predicted"/>
<dbReference type="EMBL" id="BSXT01006113">
    <property type="protein sequence ID" value="GMF61980.1"/>
    <property type="molecule type" value="Genomic_DNA"/>
</dbReference>
<evidence type="ECO:0000313" key="3">
    <source>
        <dbReference type="Proteomes" id="UP001165121"/>
    </source>
</evidence>
<dbReference type="OrthoDB" id="114387at2759"/>
<name>A0A9W7D8F4_9STRA</name>
<feature type="compositionally biased region" description="Basic residues" evidence="1">
    <location>
        <begin position="37"/>
        <end position="47"/>
    </location>
</feature>
<evidence type="ECO:0000256" key="1">
    <source>
        <dbReference type="SAM" id="MobiDB-lite"/>
    </source>
</evidence>
<organism evidence="2 3">
    <name type="scientific">Phytophthora fragariaefolia</name>
    <dbReference type="NCBI Taxonomy" id="1490495"/>
    <lineage>
        <taxon>Eukaryota</taxon>
        <taxon>Sar</taxon>
        <taxon>Stramenopiles</taxon>
        <taxon>Oomycota</taxon>
        <taxon>Peronosporomycetes</taxon>
        <taxon>Peronosporales</taxon>
        <taxon>Peronosporaceae</taxon>
        <taxon>Phytophthora</taxon>
    </lineage>
</organism>
<keyword evidence="3" id="KW-1185">Reference proteome</keyword>
<reference evidence="2" key="1">
    <citation type="submission" date="2023-04" db="EMBL/GenBank/DDBJ databases">
        <title>Phytophthora fragariaefolia NBRC 109709.</title>
        <authorList>
            <person name="Ichikawa N."/>
            <person name="Sato H."/>
            <person name="Tonouchi N."/>
        </authorList>
    </citation>
    <scope>NUCLEOTIDE SEQUENCE</scope>
    <source>
        <strain evidence="2">NBRC 109709</strain>
    </source>
</reference>
<gene>
    <name evidence="2" type="ORF">Pfra01_002701300</name>
</gene>
<sequence>MRATRVNSSRPRAPDDDAAGAEGVADEAQGSGDQRHQRGRPRTRRRLIAHDQCDGVSTHRNGGVQALESTGGDDEVSKSQEPAAESTNTAASQPTSNEIQSSAEIAETATV</sequence>
<protein>
    <submittedName>
        <fullName evidence="2">Unnamed protein product</fullName>
    </submittedName>
</protein>
<comment type="caution">
    <text evidence="2">The sequence shown here is derived from an EMBL/GenBank/DDBJ whole genome shotgun (WGS) entry which is preliminary data.</text>
</comment>
<feature type="region of interest" description="Disordered" evidence="1">
    <location>
        <begin position="1"/>
        <end position="111"/>
    </location>
</feature>
<dbReference type="Proteomes" id="UP001165121">
    <property type="component" value="Unassembled WGS sequence"/>
</dbReference>
<feature type="compositionally biased region" description="Polar residues" evidence="1">
    <location>
        <begin position="85"/>
        <end position="111"/>
    </location>
</feature>
<evidence type="ECO:0000313" key="2">
    <source>
        <dbReference type="EMBL" id="GMF61980.1"/>
    </source>
</evidence>
<accession>A0A9W7D8F4</accession>